<keyword evidence="4" id="KW-1185">Reference proteome</keyword>
<dbReference type="Proteomes" id="UP000230605">
    <property type="component" value="Chromosome 6"/>
</dbReference>
<evidence type="ECO:0000313" key="3">
    <source>
        <dbReference type="Proteomes" id="UP000230605"/>
    </source>
</evidence>
<dbReference type="OrthoDB" id="3875785at2759"/>
<dbReference type="EMBL" id="LKMD01000104">
    <property type="protein sequence ID" value="PIA94607.1"/>
    <property type="molecule type" value="Genomic_DNA"/>
</dbReference>
<dbReference type="InterPro" id="IPR011045">
    <property type="entry name" value="N2O_reductase_N"/>
</dbReference>
<evidence type="ECO:0000313" key="2">
    <source>
        <dbReference type="EMBL" id="WPB05586.1"/>
    </source>
</evidence>
<proteinExistence type="predicted"/>
<reference evidence="2 4" key="2">
    <citation type="submission" date="2023-09" db="EMBL/GenBank/DDBJ databases">
        <title>Complete-Gapless Cercospora beticola genome.</title>
        <authorList>
            <person name="Wyatt N.A."/>
            <person name="Spanner R.E."/>
            <person name="Bolton M.D."/>
        </authorList>
    </citation>
    <scope>NUCLEOTIDE SEQUENCE [LARGE SCALE GENOMIC DNA]</scope>
    <source>
        <strain evidence="2">Cb09-40</strain>
    </source>
</reference>
<accession>A0A2G5HPX4</accession>
<dbReference type="InterPro" id="IPR051200">
    <property type="entry name" value="Host-pathogen_enzymatic-act"/>
</dbReference>
<dbReference type="Gene3D" id="2.130.10.10">
    <property type="entry name" value="YVTN repeat-like/Quinoprotein amine dehydrogenase"/>
    <property type="match status" value="2"/>
</dbReference>
<dbReference type="PANTHER" id="PTHR47197:SF3">
    <property type="entry name" value="DIHYDRO-HEME D1 DEHYDROGENASE"/>
    <property type="match status" value="1"/>
</dbReference>
<name>A0A2G5HPX4_CERBT</name>
<dbReference type="AlphaFoldDB" id="A0A2G5HPX4"/>
<evidence type="ECO:0008006" key="5">
    <source>
        <dbReference type="Google" id="ProtNLM"/>
    </source>
</evidence>
<reference evidence="1 3" key="1">
    <citation type="submission" date="2015-10" db="EMBL/GenBank/DDBJ databases">
        <title>The cercosporin biosynthetic gene cluster was horizontally transferred to several fungal lineages and shown to be expanded in Cercospora beticola based on microsynteny with recipient genomes.</title>
        <authorList>
            <person name="De Jonge R."/>
            <person name="Ebert M.K."/>
            <person name="Suttle J.C."/>
            <person name="Jurick Ii W.M."/>
            <person name="Secor G.A."/>
            <person name="Thomma B.P."/>
            <person name="Van De Peer Y."/>
            <person name="Bolton M.D."/>
        </authorList>
    </citation>
    <scope>NUCLEOTIDE SEQUENCE [LARGE SCALE GENOMIC DNA]</scope>
    <source>
        <strain evidence="1 3">09-40</strain>
    </source>
</reference>
<dbReference type="PANTHER" id="PTHR47197">
    <property type="entry name" value="PROTEIN NIRF"/>
    <property type="match status" value="1"/>
</dbReference>
<dbReference type="Proteomes" id="UP001302367">
    <property type="component" value="Chromosome 6"/>
</dbReference>
<organism evidence="1 3">
    <name type="scientific">Cercospora beticola</name>
    <name type="common">Sugarbeet leaf spot fungus</name>
    <dbReference type="NCBI Taxonomy" id="122368"/>
    <lineage>
        <taxon>Eukaryota</taxon>
        <taxon>Fungi</taxon>
        <taxon>Dikarya</taxon>
        <taxon>Ascomycota</taxon>
        <taxon>Pezizomycotina</taxon>
        <taxon>Dothideomycetes</taxon>
        <taxon>Dothideomycetidae</taxon>
        <taxon>Mycosphaerellales</taxon>
        <taxon>Mycosphaerellaceae</taxon>
        <taxon>Cercospora</taxon>
    </lineage>
</organism>
<gene>
    <name evidence="1" type="ORF">CB0940_08987</name>
    <name evidence="2" type="ORF">RHO25_010239</name>
</gene>
<sequence length="348" mass="37641">MPSTLAVVSQSGESLSFYDIDSGEKTGHLPSLIAEPHELCYDDRTGLLYVTHAYAHGWYVAHGEDGKTISVIDCKQRKVVDTIDISPYGGPHYAVLDTSRDILYSSVEAGLDGRGGIIGIDLKTKKIIQAIPSGAKTHWFVMTPDDKKAYTCNKEAGFVSVMDLRKGRVTTRIDLPGGCEQPGISKDGQYAYFPIPTPKASNHWHSSVTDAESAVIVIDTSTNNITTTIPIPCSGLTVHVDSLDRLLVGQFRLDRTQTPPKHLSGKLSIFSGPDKDFIHLATLDTDLAPLTVTSTPDGKHAFAANIFSGTVTVVDMGKLEVERTIEVDVVHRTDKSMHQGAHGMAVIA</sequence>
<protein>
    <recommendedName>
        <fullName evidence="5">Surface layer protein</fullName>
    </recommendedName>
</protein>
<dbReference type="SUPFAM" id="SSF50974">
    <property type="entry name" value="Nitrous oxide reductase, N-terminal domain"/>
    <property type="match status" value="1"/>
</dbReference>
<dbReference type="EMBL" id="CP134189">
    <property type="protein sequence ID" value="WPB05586.1"/>
    <property type="molecule type" value="Genomic_DNA"/>
</dbReference>
<evidence type="ECO:0000313" key="4">
    <source>
        <dbReference type="Proteomes" id="UP001302367"/>
    </source>
</evidence>
<dbReference type="InterPro" id="IPR015943">
    <property type="entry name" value="WD40/YVTN_repeat-like_dom_sf"/>
</dbReference>
<evidence type="ECO:0000313" key="1">
    <source>
        <dbReference type="EMBL" id="PIA94607.1"/>
    </source>
</evidence>